<keyword evidence="6" id="KW-0325">Glycoprotein</keyword>
<feature type="domain" description="WSC" evidence="7">
    <location>
        <begin position="100"/>
        <end position="187"/>
    </location>
</feature>
<reference evidence="8" key="1">
    <citation type="journal article" date="2023" name="Mol. Phylogenet. Evol.">
        <title>Genome-scale phylogeny and comparative genomics of the fungal order Sordariales.</title>
        <authorList>
            <person name="Hensen N."/>
            <person name="Bonometti L."/>
            <person name="Westerberg I."/>
            <person name="Brannstrom I.O."/>
            <person name="Guillou S."/>
            <person name="Cros-Aarteil S."/>
            <person name="Calhoun S."/>
            <person name="Haridas S."/>
            <person name="Kuo A."/>
            <person name="Mondo S."/>
            <person name="Pangilinan J."/>
            <person name="Riley R."/>
            <person name="LaButti K."/>
            <person name="Andreopoulos B."/>
            <person name="Lipzen A."/>
            <person name="Chen C."/>
            <person name="Yan M."/>
            <person name="Daum C."/>
            <person name="Ng V."/>
            <person name="Clum A."/>
            <person name="Steindorff A."/>
            <person name="Ohm R.A."/>
            <person name="Martin F."/>
            <person name="Silar P."/>
            <person name="Natvig D.O."/>
            <person name="Lalanne C."/>
            <person name="Gautier V."/>
            <person name="Ament-Velasquez S.L."/>
            <person name="Kruys A."/>
            <person name="Hutchinson M.I."/>
            <person name="Powell A.J."/>
            <person name="Barry K."/>
            <person name="Miller A.N."/>
            <person name="Grigoriev I.V."/>
            <person name="Debuchy R."/>
            <person name="Gladieux P."/>
            <person name="Hiltunen Thoren M."/>
            <person name="Johannesson H."/>
        </authorList>
    </citation>
    <scope>NUCLEOTIDE SEQUENCE</scope>
    <source>
        <strain evidence="8">CBS 232.78</strain>
    </source>
</reference>
<feature type="domain" description="WSC" evidence="7">
    <location>
        <begin position="1"/>
        <end position="87"/>
    </location>
</feature>
<dbReference type="PROSITE" id="PS51212">
    <property type="entry name" value="WSC"/>
    <property type="match status" value="2"/>
</dbReference>
<dbReference type="PANTHER" id="PTHR24269">
    <property type="entry name" value="KREMEN PROTEIN"/>
    <property type="match status" value="1"/>
</dbReference>
<keyword evidence="4" id="KW-1133">Transmembrane helix</keyword>
<reference evidence="8" key="2">
    <citation type="submission" date="2023-06" db="EMBL/GenBank/DDBJ databases">
        <authorList>
            <consortium name="Lawrence Berkeley National Laboratory"/>
            <person name="Haridas S."/>
            <person name="Hensen N."/>
            <person name="Bonometti L."/>
            <person name="Westerberg I."/>
            <person name="Brannstrom I.O."/>
            <person name="Guillou S."/>
            <person name="Cros-Aarteil S."/>
            <person name="Calhoun S."/>
            <person name="Kuo A."/>
            <person name="Mondo S."/>
            <person name="Pangilinan J."/>
            <person name="Riley R."/>
            <person name="LaButti K."/>
            <person name="Andreopoulos B."/>
            <person name="Lipzen A."/>
            <person name="Chen C."/>
            <person name="Yanf M."/>
            <person name="Daum C."/>
            <person name="Ng V."/>
            <person name="Clum A."/>
            <person name="Steindorff A."/>
            <person name="Ohm R."/>
            <person name="Martin F."/>
            <person name="Silar P."/>
            <person name="Natvig D."/>
            <person name="Lalanne C."/>
            <person name="Gautier V."/>
            <person name="Ament-velasquez S.L."/>
            <person name="Kruys A."/>
            <person name="Hutchinson M.I."/>
            <person name="Powell A.J."/>
            <person name="Barry K."/>
            <person name="Miller A.N."/>
            <person name="Grigoriev I.V."/>
            <person name="Debuchy R."/>
            <person name="Gladieux P."/>
            <person name="Thoren M.H."/>
            <person name="Johannesson H."/>
        </authorList>
    </citation>
    <scope>NUCLEOTIDE SEQUENCE</scope>
    <source>
        <strain evidence="8">CBS 232.78</strain>
    </source>
</reference>
<feature type="non-terminal residue" evidence="8">
    <location>
        <position position="1"/>
    </location>
</feature>
<evidence type="ECO:0000256" key="2">
    <source>
        <dbReference type="ARBA" id="ARBA00022692"/>
    </source>
</evidence>
<dbReference type="InterPro" id="IPR051836">
    <property type="entry name" value="Kremen_rcpt"/>
</dbReference>
<dbReference type="PANTHER" id="PTHR24269:SF16">
    <property type="entry name" value="PROTEIN SLG1"/>
    <property type="match status" value="1"/>
</dbReference>
<proteinExistence type="predicted"/>
<keyword evidence="3" id="KW-0732">Signal</keyword>
<organism evidence="8 9">
    <name type="scientific">Podospora didyma</name>
    <dbReference type="NCBI Taxonomy" id="330526"/>
    <lineage>
        <taxon>Eukaryota</taxon>
        <taxon>Fungi</taxon>
        <taxon>Dikarya</taxon>
        <taxon>Ascomycota</taxon>
        <taxon>Pezizomycotina</taxon>
        <taxon>Sordariomycetes</taxon>
        <taxon>Sordariomycetidae</taxon>
        <taxon>Sordariales</taxon>
        <taxon>Podosporaceae</taxon>
        <taxon>Podospora</taxon>
    </lineage>
</organism>
<dbReference type="InterPro" id="IPR002889">
    <property type="entry name" value="WSC_carb-bd"/>
</dbReference>
<accession>A0AAE0K326</accession>
<evidence type="ECO:0000256" key="3">
    <source>
        <dbReference type="ARBA" id="ARBA00022729"/>
    </source>
</evidence>
<keyword evidence="9" id="KW-1185">Reference proteome</keyword>
<comment type="subcellular location">
    <subcellularLocation>
        <location evidence="1">Membrane</location>
        <topology evidence="1">Single-pass membrane protein</topology>
    </subcellularLocation>
</comment>
<gene>
    <name evidence="8" type="ORF">B0H63DRAFT_367528</name>
</gene>
<dbReference type="SMART" id="SM00321">
    <property type="entry name" value="WSC"/>
    <property type="match status" value="2"/>
</dbReference>
<evidence type="ECO:0000259" key="7">
    <source>
        <dbReference type="PROSITE" id="PS51212"/>
    </source>
</evidence>
<comment type="caution">
    <text evidence="8">The sequence shown here is derived from an EMBL/GenBank/DDBJ whole genome shotgun (WGS) entry which is preliminary data.</text>
</comment>
<keyword evidence="2" id="KW-0812">Transmembrane</keyword>
<evidence type="ECO:0000313" key="8">
    <source>
        <dbReference type="EMBL" id="KAK3368692.1"/>
    </source>
</evidence>
<evidence type="ECO:0000256" key="6">
    <source>
        <dbReference type="ARBA" id="ARBA00023180"/>
    </source>
</evidence>
<evidence type="ECO:0000313" key="9">
    <source>
        <dbReference type="Proteomes" id="UP001285441"/>
    </source>
</evidence>
<sequence length="187" mass="20712">GCYSDTRDQRSLTGKMVLEDEMTVDRCAYECRDYAWFGVEYGTQCFCGTKLQASAHRKPEHECAQPCGGDHLTLCGDADRLNVYVRGSGGSGGDLHMVGGFGYKGCWTDSLQSRSLGGLVLYDDKMTVELCARYCQGHKFMGVEYGSQCFCADHLGGYAAQKWECSELCYGNKDEWCGGPLRLSLYE</sequence>
<evidence type="ECO:0000256" key="4">
    <source>
        <dbReference type="ARBA" id="ARBA00022989"/>
    </source>
</evidence>
<protein>
    <submittedName>
        <fullName evidence="8">Carbohydrate-binding WSC</fullName>
    </submittedName>
</protein>
<dbReference type="Pfam" id="PF01822">
    <property type="entry name" value="WSC"/>
    <property type="match status" value="2"/>
</dbReference>
<dbReference type="AlphaFoldDB" id="A0AAE0K326"/>
<dbReference type="Proteomes" id="UP001285441">
    <property type="component" value="Unassembled WGS sequence"/>
</dbReference>
<dbReference type="GO" id="GO:0005886">
    <property type="term" value="C:plasma membrane"/>
    <property type="evidence" value="ECO:0007669"/>
    <property type="project" value="TreeGrafter"/>
</dbReference>
<name>A0AAE0K326_9PEZI</name>
<feature type="non-terminal residue" evidence="8">
    <location>
        <position position="187"/>
    </location>
</feature>
<evidence type="ECO:0000256" key="1">
    <source>
        <dbReference type="ARBA" id="ARBA00004167"/>
    </source>
</evidence>
<evidence type="ECO:0000256" key="5">
    <source>
        <dbReference type="ARBA" id="ARBA00023136"/>
    </source>
</evidence>
<dbReference type="EMBL" id="JAULSW010000010">
    <property type="protein sequence ID" value="KAK3368692.1"/>
    <property type="molecule type" value="Genomic_DNA"/>
</dbReference>
<keyword evidence="5" id="KW-0472">Membrane</keyword>